<feature type="domain" description="Glycosyltransferase 2-like" evidence="1">
    <location>
        <begin position="16"/>
        <end position="135"/>
    </location>
</feature>
<evidence type="ECO:0000313" key="2">
    <source>
        <dbReference type="EMBL" id="ETW95030.1"/>
    </source>
</evidence>
<dbReference type="Pfam" id="PF00535">
    <property type="entry name" value="Glycos_transf_2"/>
    <property type="match status" value="1"/>
</dbReference>
<protein>
    <recommendedName>
        <fullName evidence="1">Glycosyltransferase 2-like domain-containing protein</fullName>
    </recommendedName>
</protein>
<organism evidence="2 3">
    <name type="scientific">Entotheonella factor</name>
    <dbReference type="NCBI Taxonomy" id="1429438"/>
    <lineage>
        <taxon>Bacteria</taxon>
        <taxon>Pseudomonadati</taxon>
        <taxon>Nitrospinota/Tectimicrobiota group</taxon>
        <taxon>Candidatus Tectimicrobiota</taxon>
        <taxon>Candidatus Entotheonellia</taxon>
        <taxon>Candidatus Entotheonellales</taxon>
        <taxon>Candidatus Entotheonellaceae</taxon>
        <taxon>Candidatus Entotheonella</taxon>
    </lineage>
</organism>
<dbReference type="CDD" id="cd00761">
    <property type="entry name" value="Glyco_tranf_GTA_type"/>
    <property type="match status" value="1"/>
</dbReference>
<dbReference type="PANTHER" id="PTHR43685:SF2">
    <property type="entry name" value="GLYCOSYLTRANSFERASE 2-LIKE DOMAIN-CONTAINING PROTEIN"/>
    <property type="match status" value="1"/>
</dbReference>
<dbReference type="HOGENOM" id="CLU_1406468_0_0_7"/>
<proteinExistence type="predicted"/>
<dbReference type="InterPro" id="IPR050834">
    <property type="entry name" value="Glycosyltransf_2"/>
</dbReference>
<dbReference type="AlphaFoldDB" id="W4LBB9"/>
<sequence length="193" mass="22781">MLSIRTARSTHEKKLSVVIPSYNNADWCQRNMESVFDQKYTNYRVIYIDDCSSDGTFDCVRSLVERLGQQDRTTCLRNKKRLFALANIYQAVYMCDDNDIIINLDGDDWFPHPYVFSYINEIYQDPNVWLTYSQYKTYPDGQMGFAKPIPPEVVKKMIFVKLNARRTSYEHFMLGFLSKFEKKICCMKIASFQ</sequence>
<dbReference type="Proteomes" id="UP000019141">
    <property type="component" value="Unassembled WGS sequence"/>
</dbReference>
<name>W4LBB9_ENTF1</name>
<dbReference type="Gene3D" id="3.90.550.10">
    <property type="entry name" value="Spore Coat Polysaccharide Biosynthesis Protein SpsA, Chain A"/>
    <property type="match status" value="1"/>
</dbReference>
<dbReference type="InterPro" id="IPR001173">
    <property type="entry name" value="Glyco_trans_2-like"/>
</dbReference>
<gene>
    <name evidence="2" type="ORF">ETSY1_32310</name>
</gene>
<reference evidence="2 3" key="1">
    <citation type="journal article" date="2014" name="Nature">
        <title>An environmental bacterial taxon with a large and distinct metabolic repertoire.</title>
        <authorList>
            <person name="Wilson M.C."/>
            <person name="Mori T."/>
            <person name="Ruckert C."/>
            <person name="Uria A.R."/>
            <person name="Helf M.J."/>
            <person name="Takada K."/>
            <person name="Gernert C."/>
            <person name="Steffens U.A."/>
            <person name="Heycke N."/>
            <person name="Schmitt S."/>
            <person name="Rinke C."/>
            <person name="Helfrich E.J."/>
            <person name="Brachmann A.O."/>
            <person name="Gurgui C."/>
            <person name="Wakimoto T."/>
            <person name="Kracht M."/>
            <person name="Crusemann M."/>
            <person name="Hentschel U."/>
            <person name="Abe I."/>
            <person name="Matsunaga S."/>
            <person name="Kalinowski J."/>
            <person name="Takeyama H."/>
            <person name="Piel J."/>
        </authorList>
    </citation>
    <scope>NUCLEOTIDE SEQUENCE [LARGE SCALE GENOMIC DNA]</scope>
    <source>
        <strain evidence="3">TSY1</strain>
    </source>
</reference>
<dbReference type="PANTHER" id="PTHR43685">
    <property type="entry name" value="GLYCOSYLTRANSFERASE"/>
    <property type="match status" value="1"/>
</dbReference>
<accession>W4LBB9</accession>
<keyword evidence="3" id="KW-1185">Reference proteome</keyword>
<dbReference type="EMBL" id="AZHW01000964">
    <property type="protein sequence ID" value="ETW95030.1"/>
    <property type="molecule type" value="Genomic_DNA"/>
</dbReference>
<evidence type="ECO:0000259" key="1">
    <source>
        <dbReference type="Pfam" id="PF00535"/>
    </source>
</evidence>
<comment type="caution">
    <text evidence="2">The sequence shown here is derived from an EMBL/GenBank/DDBJ whole genome shotgun (WGS) entry which is preliminary data.</text>
</comment>
<evidence type="ECO:0000313" key="3">
    <source>
        <dbReference type="Proteomes" id="UP000019141"/>
    </source>
</evidence>
<dbReference type="SUPFAM" id="SSF53448">
    <property type="entry name" value="Nucleotide-diphospho-sugar transferases"/>
    <property type="match status" value="1"/>
</dbReference>
<dbReference type="InterPro" id="IPR029044">
    <property type="entry name" value="Nucleotide-diphossugar_trans"/>
</dbReference>